<comment type="caution">
    <text evidence="1">The sequence shown here is derived from an EMBL/GenBank/DDBJ whole genome shotgun (WGS) entry which is preliminary data.</text>
</comment>
<reference evidence="1 2" key="1">
    <citation type="submission" date="2021-01" db="EMBL/GenBank/DDBJ databases">
        <title>Whole genome shotgun sequence of Planobispora longispora NBRC 13918.</title>
        <authorList>
            <person name="Komaki H."/>
            <person name="Tamura T."/>
        </authorList>
    </citation>
    <scope>NUCLEOTIDE SEQUENCE [LARGE SCALE GENOMIC DNA]</scope>
    <source>
        <strain evidence="1 2">NBRC 13918</strain>
    </source>
</reference>
<evidence type="ECO:0000313" key="2">
    <source>
        <dbReference type="Proteomes" id="UP000616724"/>
    </source>
</evidence>
<evidence type="ECO:0000313" key="1">
    <source>
        <dbReference type="EMBL" id="GIH74979.1"/>
    </source>
</evidence>
<name>A0A8J3RJW3_9ACTN</name>
<dbReference type="AlphaFoldDB" id="A0A8J3RJW3"/>
<organism evidence="1 2">
    <name type="scientific">Planobispora longispora</name>
    <dbReference type="NCBI Taxonomy" id="28887"/>
    <lineage>
        <taxon>Bacteria</taxon>
        <taxon>Bacillati</taxon>
        <taxon>Actinomycetota</taxon>
        <taxon>Actinomycetes</taxon>
        <taxon>Streptosporangiales</taxon>
        <taxon>Streptosporangiaceae</taxon>
        <taxon>Planobispora</taxon>
    </lineage>
</organism>
<protein>
    <submittedName>
        <fullName evidence="1">Uncharacterized protein</fullName>
    </submittedName>
</protein>
<sequence>MLVSIFLADNAFERLVKIRLLAEFRPIDEPLPYKGESCYMDGFEITSMRIGRSSRPFTFALNRPQPDGTVAPAGPVLGVAPMAVKVSGALLLVSSAAVKAASPPGPDGRHGLPDRPEHLRVPIIDAELDAFFTVAPDGTPLLNLPLRAVPGAELLGDVPTFLGDLTSLTVPFPVRDAFAELLGPQGGRVLNAGVVALTEGRGVEIRLELEPIAQGDAAAENGRLRDWAAFFAGGQPALLAGHDWAIDLPAGPLADKGARELDEQFGKPGVAAHFTSSGDAGGAFSPGRPGFDFRKHGFFPGGCAGLDIRATVESSTTLSVPAPDTLRTSVELDVDLDDWDSFKCMLISLVNPLAGIITTFDQELPWFAFPLVGALLPLVPIAFGLGGDDVLTREAIKEAQSAAADKDGTVVVRTGLNSFRVDVTKKVTTPLTRDWLVVEDVAGAGDRLVLRGRFTAPDLRTLPRLRGTLSDPFGFWTERDRCSTAGEWETFATLTLGLEDETGRPVHRPALPIRYGIDVQPVDGKYAVVGQTTWRIVDDAQRVYTGPATLVRWTGSPPGVFEIQVINPPEPFRSAPYPFRMRLFTSTGVREFEIPAPPPVPRPPETEEERIAEAAKRISDCYTFSTLLTRVKALQVFWLPTPQPVIRTAQHWLVAIRGLDGEDRVNVWDAHTRELLAETRPYAGGLTEVSLVLPAGQAVRALQLTLNEEPPIPMETYARRVAALRGRDGAAQHTVLIRQTPLHTVAEIALGRAAETVVPQRDRERLSLFTRGPDGFGRIDLDPLDPGRHPVGTRVEPDAAPGGQLPGAGMRVTRASHEGRAVTEIVETGLAGRERLVGRYRARPWYDRGGVAGGFFAQLDEAGTTVTLYVRGATRTVMPDIGARRP</sequence>
<gene>
    <name evidence="1" type="ORF">Plo01_14080</name>
</gene>
<dbReference type="EMBL" id="BOOH01000013">
    <property type="protein sequence ID" value="GIH74979.1"/>
    <property type="molecule type" value="Genomic_DNA"/>
</dbReference>
<dbReference type="Proteomes" id="UP000616724">
    <property type="component" value="Unassembled WGS sequence"/>
</dbReference>
<accession>A0A8J3RJW3</accession>
<keyword evidence="2" id="KW-1185">Reference proteome</keyword>
<proteinExistence type="predicted"/>
<dbReference type="RefSeq" id="WP_203889693.1">
    <property type="nucleotide sequence ID" value="NZ_BOOH01000013.1"/>
</dbReference>